<evidence type="ECO:0000313" key="12">
    <source>
        <dbReference type="Proteomes" id="UP000494106"/>
    </source>
</evidence>
<dbReference type="InterPro" id="IPR033121">
    <property type="entry name" value="PEPTIDASE_A1"/>
</dbReference>
<keyword evidence="8" id="KW-0812">Transmembrane</keyword>
<dbReference type="GO" id="GO:0005768">
    <property type="term" value="C:endosome"/>
    <property type="evidence" value="ECO:0007669"/>
    <property type="project" value="TreeGrafter"/>
</dbReference>
<dbReference type="EMBL" id="CADEBC010000232">
    <property type="protein sequence ID" value="CAB3226964.1"/>
    <property type="molecule type" value="Genomic_DNA"/>
</dbReference>
<gene>
    <name evidence="11" type="ORF">APLA_LOCUS3165</name>
</gene>
<accession>A0A8S0Z1V9</accession>
<dbReference type="InterPro" id="IPR021109">
    <property type="entry name" value="Peptidase_aspartic_dom_sf"/>
</dbReference>
<dbReference type="PROSITE" id="PS51767">
    <property type="entry name" value="PEPTIDASE_A1"/>
    <property type="match status" value="1"/>
</dbReference>
<reference evidence="11 12" key="1">
    <citation type="submission" date="2020-04" db="EMBL/GenBank/DDBJ databases">
        <authorList>
            <person name="Wallbank WR R."/>
            <person name="Pardo Diaz C."/>
            <person name="Kozak K."/>
            <person name="Martin S."/>
            <person name="Jiggins C."/>
            <person name="Moest M."/>
            <person name="Warren A I."/>
            <person name="Byers J.R.P. K."/>
            <person name="Montejo-Kovacevich G."/>
            <person name="Yen C E."/>
        </authorList>
    </citation>
    <scope>NUCLEOTIDE SEQUENCE [LARGE SCALE GENOMIC DNA]</scope>
</reference>
<dbReference type="Proteomes" id="UP000494106">
    <property type="component" value="Unassembled WGS sequence"/>
</dbReference>
<evidence type="ECO:0000256" key="4">
    <source>
        <dbReference type="ARBA" id="ARBA00022750"/>
    </source>
</evidence>
<sequence>MSVQLVILQICFVFFNFICGEEINLYGDAGQAYSVEVCLGHPHQKLKLLVDTGSTTLAVASYPRQNSQEYFHSDNSTSIYDIGKKVQAEYSQGTWSGRLVSDFIQIPSLPSVPELRSDIALITQSHKFFMNGSGWQGLLGLAYLPVGAWGDGVVVESWLDSVERKMDKQISFHLKLCGPLNTTNSTHYGYLNIIDDKIPQDRPKIFRTPILRKRWYEVGVISIRVVNPMLNSSNASEIIDDSTIVPDGDMCLKLNAEKSIVDSGTTNIRLPDDLYRQVVDNLKNIYRNSQVLILDEFWYQGEAACWPEPQVWTLPWLAIDLLSADADNQYFTLEIPPQNYMRVVGVYNSSDKNGTVSEYCYKLGLEVGGSETVLGYTAMEGLQVIFNRSGGWIGWQTSDCGAKARISGPYNTSTSLTVTCQLTKPVTQVAISIRAAQWALCAISIVAATVLFYLLAPCVKTFFRRKLPTSQQISLSQAALVEYES</sequence>
<evidence type="ECO:0000256" key="6">
    <source>
        <dbReference type="ARBA" id="ARBA00023145"/>
    </source>
</evidence>
<dbReference type="GO" id="GO:0005886">
    <property type="term" value="C:plasma membrane"/>
    <property type="evidence" value="ECO:0007669"/>
    <property type="project" value="TreeGrafter"/>
</dbReference>
<dbReference type="GO" id="GO:0006509">
    <property type="term" value="P:membrane protein ectodomain proteolysis"/>
    <property type="evidence" value="ECO:0007669"/>
    <property type="project" value="TreeGrafter"/>
</dbReference>
<keyword evidence="8" id="KW-1133">Transmembrane helix</keyword>
<keyword evidence="6" id="KW-0865">Zymogen</keyword>
<dbReference type="Gene3D" id="2.40.70.10">
    <property type="entry name" value="Acid Proteases"/>
    <property type="match status" value="2"/>
</dbReference>
<evidence type="ECO:0000256" key="1">
    <source>
        <dbReference type="ARBA" id="ARBA00007447"/>
    </source>
</evidence>
<feature type="domain" description="Peptidase A1" evidence="10">
    <location>
        <begin position="33"/>
        <end position="396"/>
    </location>
</feature>
<feature type="chain" id="PRO_5035853965" description="Peptidase A1 domain-containing protein" evidence="9">
    <location>
        <begin position="21"/>
        <end position="485"/>
    </location>
</feature>
<evidence type="ECO:0000256" key="7">
    <source>
        <dbReference type="PIRSR" id="PIRSR601461-1"/>
    </source>
</evidence>
<dbReference type="Pfam" id="PF00026">
    <property type="entry name" value="Asp"/>
    <property type="match status" value="1"/>
</dbReference>
<organism evidence="11 12">
    <name type="scientific">Arctia plantaginis</name>
    <name type="common">Wood tiger moth</name>
    <name type="synonym">Phalaena plantaginis</name>
    <dbReference type="NCBI Taxonomy" id="874455"/>
    <lineage>
        <taxon>Eukaryota</taxon>
        <taxon>Metazoa</taxon>
        <taxon>Ecdysozoa</taxon>
        <taxon>Arthropoda</taxon>
        <taxon>Hexapoda</taxon>
        <taxon>Insecta</taxon>
        <taxon>Pterygota</taxon>
        <taxon>Neoptera</taxon>
        <taxon>Endopterygota</taxon>
        <taxon>Lepidoptera</taxon>
        <taxon>Glossata</taxon>
        <taxon>Ditrysia</taxon>
        <taxon>Noctuoidea</taxon>
        <taxon>Erebidae</taxon>
        <taxon>Arctiinae</taxon>
        <taxon>Arctia</taxon>
    </lineage>
</organism>
<dbReference type="SUPFAM" id="SSF50630">
    <property type="entry name" value="Acid proteases"/>
    <property type="match status" value="1"/>
</dbReference>
<dbReference type="AlphaFoldDB" id="A0A8S0Z1V9"/>
<name>A0A8S0Z1V9_ARCPL</name>
<keyword evidence="5" id="KW-0378">Hydrolase</keyword>
<comment type="similarity">
    <text evidence="1">Belongs to the peptidase A1 family.</text>
</comment>
<evidence type="ECO:0000256" key="5">
    <source>
        <dbReference type="ARBA" id="ARBA00022801"/>
    </source>
</evidence>
<keyword evidence="12" id="KW-1185">Reference proteome</keyword>
<dbReference type="PANTHER" id="PTHR47965:SF12">
    <property type="entry name" value="ASPARTIC PROTEINASE 3-RELATED"/>
    <property type="match status" value="1"/>
</dbReference>
<evidence type="ECO:0000256" key="2">
    <source>
        <dbReference type="ARBA" id="ARBA00022670"/>
    </source>
</evidence>
<feature type="active site" evidence="7">
    <location>
        <position position="262"/>
    </location>
</feature>
<dbReference type="GO" id="GO:0050435">
    <property type="term" value="P:amyloid-beta metabolic process"/>
    <property type="evidence" value="ECO:0007669"/>
    <property type="project" value="TreeGrafter"/>
</dbReference>
<dbReference type="OrthoDB" id="2747330at2759"/>
<evidence type="ECO:0000259" key="10">
    <source>
        <dbReference type="PROSITE" id="PS51767"/>
    </source>
</evidence>
<feature type="signal peptide" evidence="9">
    <location>
        <begin position="1"/>
        <end position="20"/>
    </location>
</feature>
<proteinExistence type="inferred from homology"/>
<keyword evidence="2" id="KW-0645">Protease</keyword>
<evidence type="ECO:0000256" key="3">
    <source>
        <dbReference type="ARBA" id="ARBA00022729"/>
    </source>
</evidence>
<keyword evidence="3 9" id="KW-0732">Signal</keyword>
<keyword evidence="8" id="KW-0472">Membrane</keyword>
<dbReference type="InterPro" id="IPR001461">
    <property type="entry name" value="Aspartic_peptidase_A1"/>
</dbReference>
<feature type="transmembrane region" description="Helical" evidence="8">
    <location>
        <begin position="435"/>
        <end position="456"/>
    </location>
</feature>
<keyword evidence="4" id="KW-0064">Aspartyl protease</keyword>
<comment type="caution">
    <text evidence="11">The sequence shown here is derived from an EMBL/GenBank/DDBJ whole genome shotgun (WGS) entry which is preliminary data.</text>
</comment>
<evidence type="ECO:0000256" key="8">
    <source>
        <dbReference type="SAM" id="Phobius"/>
    </source>
</evidence>
<protein>
    <recommendedName>
        <fullName evidence="10">Peptidase A1 domain-containing protein</fullName>
    </recommendedName>
</protein>
<feature type="active site" evidence="7">
    <location>
        <position position="51"/>
    </location>
</feature>
<dbReference type="GO" id="GO:0004190">
    <property type="term" value="F:aspartic-type endopeptidase activity"/>
    <property type="evidence" value="ECO:0007669"/>
    <property type="project" value="UniProtKB-KW"/>
</dbReference>
<dbReference type="GO" id="GO:0005802">
    <property type="term" value="C:trans-Golgi network"/>
    <property type="evidence" value="ECO:0007669"/>
    <property type="project" value="TreeGrafter"/>
</dbReference>
<evidence type="ECO:0000256" key="9">
    <source>
        <dbReference type="SAM" id="SignalP"/>
    </source>
</evidence>
<evidence type="ECO:0000313" key="11">
    <source>
        <dbReference type="EMBL" id="CAB3226964.1"/>
    </source>
</evidence>
<dbReference type="PANTHER" id="PTHR47965">
    <property type="entry name" value="ASPARTYL PROTEASE-RELATED"/>
    <property type="match status" value="1"/>
</dbReference>